<dbReference type="SUPFAM" id="SSF103473">
    <property type="entry name" value="MFS general substrate transporter"/>
    <property type="match status" value="1"/>
</dbReference>
<reference evidence="2 3" key="1">
    <citation type="journal article" date="2014" name="Genome Announc.">
        <title>Complete Genome Sequence of a Virulent Strain, Streptococcus iniae ISET0901, Isolated from Diseased Tilapia.</title>
        <authorList>
            <person name="Pridgeon J.W."/>
            <person name="Zhang D."/>
            <person name="Zhang L."/>
        </authorList>
    </citation>
    <scope>NUCLEOTIDE SEQUENCE [LARGE SCALE GENOMIC DNA]</scope>
    <source>
        <strain evidence="2 3">ISET0901</strain>
    </source>
</reference>
<dbReference type="Proteomes" id="UP000025245">
    <property type="component" value="Chromosome"/>
</dbReference>
<keyword evidence="1" id="KW-1133">Transmembrane helix</keyword>
<evidence type="ECO:0000256" key="1">
    <source>
        <dbReference type="SAM" id="Phobius"/>
    </source>
</evidence>
<gene>
    <name evidence="2" type="ORF">DQ08_00635</name>
</gene>
<feature type="transmembrane region" description="Helical" evidence="1">
    <location>
        <begin position="42"/>
        <end position="65"/>
    </location>
</feature>
<keyword evidence="1" id="KW-0472">Membrane</keyword>
<protein>
    <recommendedName>
        <fullName evidence="4">MFS transporter</fullName>
    </recommendedName>
</protein>
<accession>A0ABM5QFD3</accession>
<organism evidence="2 3">
    <name type="scientific">Streptococcus iniae</name>
    <name type="common">Streptococcus shiloi</name>
    <dbReference type="NCBI Taxonomy" id="1346"/>
    <lineage>
        <taxon>Bacteria</taxon>
        <taxon>Bacillati</taxon>
        <taxon>Bacillota</taxon>
        <taxon>Bacilli</taxon>
        <taxon>Lactobacillales</taxon>
        <taxon>Streptococcaceae</taxon>
        <taxon>Streptococcus</taxon>
    </lineage>
</organism>
<evidence type="ECO:0008006" key="4">
    <source>
        <dbReference type="Google" id="ProtNLM"/>
    </source>
</evidence>
<keyword evidence="3" id="KW-1185">Reference proteome</keyword>
<feature type="transmembrane region" description="Helical" evidence="1">
    <location>
        <begin position="12"/>
        <end position="30"/>
    </location>
</feature>
<proteinExistence type="predicted"/>
<dbReference type="Gene3D" id="1.20.1250.20">
    <property type="entry name" value="MFS general substrate transporter like domains"/>
    <property type="match status" value="1"/>
</dbReference>
<feature type="transmembrane region" description="Helical" evidence="1">
    <location>
        <begin position="71"/>
        <end position="92"/>
    </location>
</feature>
<dbReference type="EMBL" id="CP007586">
    <property type="protein sequence ID" value="AHY15018.1"/>
    <property type="molecule type" value="Genomic_DNA"/>
</dbReference>
<name>A0ABM5QFD3_STRIN</name>
<evidence type="ECO:0000313" key="2">
    <source>
        <dbReference type="EMBL" id="AHY15018.1"/>
    </source>
</evidence>
<evidence type="ECO:0000313" key="3">
    <source>
        <dbReference type="Proteomes" id="UP000025245"/>
    </source>
</evidence>
<sequence>MLLAWTANPSIYILIFILSDGLVAFFFPIFNNNLQEEIETSVRATMLSVSAMIGSFAMIVIFPLTGFLIDHFGFSTTFFALGIALLLSSMALPKLIT</sequence>
<dbReference type="InterPro" id="IPR036259">
    <property type="entry name" value="MFS_trans_sf"/>
</dbReference>
<keyword evidence="1" id="KW-0812">Transmembrane</keyword>